<organism evidence="2">
    <name type="scientific">Arion vulgaris</name>
    <dbReference type="NCBI Taxonomy" id="1028688"/>
    <lineage>
        <taxon>Eukaryota</taxon>
        <taxon>Metazoa</taxon>
        <taxon>Spiralia</taxon>
        <taxon>Lophotrochozoa</taxon>
        <taxon>Mollusca</taxon>
        <taxon>Gastropoda</taxon>
        <taxon>Heterobranchia</taxon>
        <taxon>Euthyneura</taxon>
        <taxon>Panpulmonata</taxon>
        <taxon>Eupulmonata</taxon>
        <taxon>Stylommatophora</taxon>
        <taxon>Helicina</taxon>
        <taxon>Arionoidea</taxon>
        <taxon>Arionidae</taxon>
        <taxon>Arion</taxon>
    </lineage>
</organism>
<feature type="non-terminal residue" evidence="2">
    <location>
        <position position="1"/>
    </location>
</feature>
<gene>
    <name evidence="2" type="primary">ORF38658</name>
</gene>
<dbReference type="PROSITE" id="PS50184">
    <property type="entry name" value="VWFC_2"/>
    <property type="match status" value="1"/>
</dbReference>
<protein>
    <recommendedName>
        <fullName evidence="1">VWFC domain-containing protein</fullName>
    </recommendedName>
</protein>
<reference evidence="2" key="1">
    <citation type="submission" date="2014-12" db="EMBL/GenBank/DDBJ databases">
        <title>Insight into the proteome of Arion vulgaris.</title>
        <authorList>
            <person name="Aradska J."/>
            <person name="Bulat T."/>
            <person name="Smidak R."/>
            <person name="Sarate P."/>
            <person name="Gangsoo J."/>
            <person name="Sialana F."/>
            <person name="Bilban M."/>
            <person name="Lubec G."/>
        </authorList>
    </citation>
    <scope>NUCLEOTIDE SEQUENCE</scope>
    <source>
        <tissue evidence="2">Skin</tissue>
    </source>
</reference>
<dbReference type="AlphaFoldDB" id="A0A0B6YVL8"/>
<evidence type="ECO:0000259" key="1">
    <source>
        <dbReference type="PROSITE" id="PS50184"/>
    </source>
</evidence>
<proteinExistence type="predicted"/>
<name>A0A0B6YVL8_9EUPU</name>
<evidence type="ECO:0000313" key="2">
    <source>
        <dbReference type="EMBL" id="CEK60187.1"/>
    </source>
</evidence>
<sequence length="179" mass="20057">ERCRNCSCDSFGAWCSGPSCESEYDFTQENWCLQWSDDSCCCEQLGCVVDGQQYNIGTDFPYGENNPCLTCTCEIGTSQDYCLRQKCGTYYITCDEGNVTYDGTCCPHFSCPVGVSCDIIPDPFPNTPRDELKDWFGDRLGSIHIGMTKHIHLDSFNTYVCRCPRGGTAECRMETFDSG</sequence>
<feature type="domain" description="VWFC" evidence="1">
    <location>
        <begin position="47"/>
        <end position="112"/>
    </location>
</feature>
<dbReference type="InterPro" id="IPR001007">
    <property type="entry name" value="VWF_dom"/>
</dbReference>
<accession>A0A0B6YVL8</accession>
<dbReference type="EMBL" id="HACG01013322">
    <property type="protein sequence ID" value="CEK60187.1"/>
    <property type="molecule type" value="Transcribed_RNA"/>
</dbReference>